<sequence>MLSHELIARYGALIVFLNVFASSLGLPVPAAPTLVMVGAGMSLAAGDVASTLAQLGTTVGAAAIGGVLGDLVWFQGGKRYGERALHGVFALLMLRPTCVRYMERFFTRWGVRVLVVSRFVPGLALVSVPLCGAMAVRLRAFMLHDCAGIGLWASATVAAGAIFAPQIDRTAALATRFGWHALAAAAFALALYVPYRHFRRAIGESGPERIGAGADAADEPAFAGAAPRTSGAPEAGAAYAPAFRRTTAHAPCGAWSALAHAARPPAAFHALPTGRRRRWRRA</sequence>
<feature type="transmembrane region" description="Helical" evidence="6">
    <location>
        <begin position="177"/>
        <end position="195"/>
    </location>
</feature>
<feature type="domain" description="VTT" evidence="7">
    <location>
        <begin position="41"/>
        <end position="161"/>
    </location>
</feature>
<keyword evidence="3 6" id="KW-0812">Transmembrane</keyword>
<evidence type="ECO:0000313" key="9">
    <source>
        <dbReference type="Proteomes" id="UP000625568"/>
    </source>
</evidence>
<organism evidence="8 9">
    <name type="scientific">Burkholderia dolosa</name>
    <dbReference type="NCBI Taxonomy" id="152500"/>
    <lineage>
        <taxon>Bacteria</taxon>
        <taxon>Pseudomonadati</taxon>
        <taxon>Pseudomonadota</taxon>
        <taxon>Betaproteobacteria</taxon>
        <taxon>Burkholderiales</taxon>
        <taxon>Burkholderiaceae</taxon>
        <taxon>Burkholderia</taxon>
        <taxon>Burkholderia cepacia complex</taxon>
    </lineage>
</organism>
<protein>
    <submittedName>
        <fullName evidence="8">VTT domain-containing protein</fullName>
    </submittedName>
</protein>
<dbReference type="GO" id="GO:0005886">
    <property type="term" value="C:plasma membrane"/>
    <property type="evidence" value="ECO:0007669"/>
    <property type="project" value="UniProtKB-SubCell"/>
</dbReference>
<keyword evidence="2" id="KW-1003">Cell membrane</keyword>
<evidence type="ECO:0000313" key="8">
    <source>
        <dbReference type="EMBL" id="QRO80994.1"/>
    </source>
</evidence>
<comment type="subcellular location">
    <subcellularLocation>
        <location evidence="1">Cell membrane</location>
        <topology evidence="1">Multi-pass membrane protein</topology>
    </subcellularLocation>
</comment>
<evidence type="ECO:0000256" key="1">
    <source>
        <dbReference type="ARBA" id="ARBA00004651"/>
    </source>
</evidence>
<dbReference type="PANTHER" id="PTHR42709">
    <property type="entry name" value="ALKALINE PHOSPHATASE LIKE PROTEIN"/>
    <property type="match status" value="1"/>
</dbReference>
<feature type="transmembrane region" description="Helical" evidence="6">
    <location>
        <begin position="114"/>
        <end position="136"/>
    </location>
</feature>
<dbReference type="AlphaFoldDB" id="A0A892IGJ4"/>
<evidence type="ECO:0000256" key="3">
    <source>
        <dbReference type="ARBA" id="ARBA00022692"/>
    </source>
</evidence>
<proteinExistence type="predicted"/>
<evidence type="ECO:0000259" key="7">
    <source>
        <dbReference type="Pfam" id="PF09335"/>
    </source>
</evidence>
<dbReference type="GeneID" id="93130949"/>
<dbReference type="RefSeq" id="WP_052688635.1">
    <property type="nucleotide sequence ID" value="NZ_CABVPR010000008.1"/>
</dbReference>
<feature type="transmembrane region" description="Helical" evidence="6">
    <location>
        <begin position="51"/>
        <end position="72"/>
    </location>
</feature>
<accession>A0A892IGJ4</accession>
<dbReference type="Proteomes" id="UP000625568">
    <property type="component" value="Chromosome 3"/>
</dbReference>
<dbReference type="PANTHER" id="PTHR42709:SF6">
    <property type="entry name" value="UNDECAPRENYL PHOSPHATE TRANSPORTER A"/>
    <property type="match status" value="1"/>
</dbReference>
<keyword evidence="9" id="KW-1185">Reference proteome</keyword>
<keyword evidence="5 6" id="KW-0472">Membrane</keyword>
<dbReference type="Pfam" id="PF09335">
    <property type="entry name" value="VTT_dom"/>
    <property type="match status" value="1"/>
</dbReference>
<dbReference type="InterPro" id="IPR051311">
    <property type="entry name" value="DedA_domain"/>
</dbReference>
<reference evidence="8 9" key="1">
    <citation type="submission" date="2021-02" db="EMBL/GenBank/DDBJ databases">
        <title>FDA dAtabase for Regulatory Grade micrObial Sequences (FDA-ARGOS): Supporting development and validation of Infectious Disease Dx tests.</title>
        <authorList>
            <person name="Minogue T."/>
            <person name="Wolcott M."/>
            <person name="Wasieloski L."/>
            <person name="Aguilar W."/>
            <person name="Moore D."/>
            <person name="Jaissle J."/>
            <person name="Tallon L."/>
            <person name="Sadzewicz L."/>
            <person name="Zhao X."/>
            <person name="Boylan J."/>
            <person name="Ott S."/>
            <person name="Bowen H."/>
            <person name="Vavikolanu K."/>
            <person name="Mehta A."/>
            <person name="Aluvathingal J."/>
            <person name="Nadendla S."/>
            <person name="Yan Y."/>
            <person name="Sichtig H."/>
        </authorList>
    </citation>
    <scope>NUCLEOTIDE SEQUENCE [LARGE SCALE GENOMIC DNA]</scope>
    <source>
        <strain evidence="8 9">FDAARGOS_1272</strain>
    </source>
</reference>
<feature type="transmembrane region" description="Helical" evidence="6">
    <location>
        <begin position="12"/>
        <end position="31"/>
    </location>
</feature>
<gene>
    <name evidence="8" type="ORF">I6K02_28190</name>
</gene>
<feature type="transmembrane region" description="Helical" evidence="6">
    <location>
        <begin position="148"/>
        <end position="165"/>
    </location>
</feature>
<dbReference type="EMBL" id="CP069484">
    <property type="protein sequence ID" value="QRO80994.1"/>
    <property type="molecule type" value="Genomic_DNA"/>
</dbReference>
<evidence type="ECO:0000256" key="4">
    <source>
        <dbReference type="ARBA" id="ARBA00022989"/>
    </source>
</evidence>
<name>A0A892IGJ4_9BURK</name>
<keyword evidence="4 6" id="KW-1133">Transmembrane helix</keyword>
<evidence type="ECO:0000256" key="2">
    <source>
        <dbReference type="ARBA" id="ARBA00022475"/>
    </source>
</evidence>
<dbReference type="InterPro" id="IPR032816">
    <property type="entry name" value="VTT_dom"/>
</dbReference>
<evidence type="ECO:0000256" key="5">
    <source>
        <dbReference type="ARBA" id="ARBA00023136"/>
    </source>
</evidence>
<evidence type="ECO:0000256" key="6">
    <source>
        <dbReference type="SAM" id="Phobius"/>
    </source>
</evidence>